<proteinExistence type="predicted"/>
<name>A0A420YJA2_9PEZI</name>
<gene>
    <name evidence="1" type="ORF">DL546_002958</name>
</gene>
<dbReference type="Proteomes" id="UP000275385">
    <property type="component" value="Unassembled WGS sequence"/>
</dbReference>
<protein>
    <submittedName>
        <fullName evidence="1">Uncharacterized protein</fullName>
    </submittedName>
</protein>
<evidence type="ECO:0000313" key="2">
    <source>
        <dbReference type="Proteomes" id="UP000275385"/>
    </source>
</evidence>
<organism evidence="1 2">
    <name type="scientific">Coniochaeta pulveracea</name>
    <dbReference type="NCBI Taxonomy" id="177199"/>
    <lineage>
        <taxon>Eukaryota</taxon>
        <taxon>Fungi</taxon>
        <taxon>Dikarya</taxon>
        <taxon>Ascomycota</taxon>
        <taxon>Pezizomycotina</taxon>
        <taxon>Sordariomycetes</taxon>
        <taxon>Sordariomycetidae</taxon>
        <taxon>Coniochaetales</taxon>
        <taxon>Coniochaetaceae</taxon>
        <taxon>Coniochaeta</taxon>
    </lineage>
</organism>
<comment type="caution">
    <text evidence="1">The sequence shown here is derived from an EMBL/GenBank/DDBJ whole genome shotgun (WGS) entry which is preliminary data.</text>
</comment>
<dbReference type="EMBL" id="QVQW01000006">
    <property type="protein sequence ID" value="RKU47963.1"/>
    <property type="molecule type" value="Genomic_DNA"/>
</dbReference>
<accession>A0A420YJA2</accession>
<sequence>MSKLKGSMDCPTEQGRSLELYSNKLKDIYTALSRLDFDKRDMLYLSHGITERIREPVTLAGTIEPNGSSGVEETLSYKEAMHPGFLRSHCAREQSPGSDASDCGRGCYKFRSDRGATAESDTSDDSETDDDDDDVVQLLWEEIKDNFLRDTDDYRSDNSVSSDDECLEKTYGHNHVPYMPVPSYVLLHRGMDETPMVLVPWTRSLTDDSGEPLPLPPKVWPPKPKLADVRARRDPMPRPRGTHTYQRKDNYVTRDGTGPILTAVAPLMRVHKRQHNLAGVS</sequence>
<keyword evidence="2" id="KW-1185">Reference proteome</keyword>
<reference evidence="1 2" key="1">
    <citation type="submission" date="2018-08" db="EMBL/GenBank/DDBJ databases">
        <title>Draft genome of the lignicolous fungus Coniochaeta pulveracea.</title>
        <authorList>
            <person name="Borstlap C.J."/>
            <person name="De Witt R.N."/>
            <person name="Botha A."/>
            <person name="Volschenk H."/>
        </authorList>
    </citation>
    <scope>NUCLEOTIDE SEQUENCE [LARGE SCALE GENOMIC DNA]</scope>
    <source>
        <strain evidence="1 2">CAB683</strain>
    </source>
</reference>
<evidence type="ECO:0000313" key="1">
    <source>
        <dbReference type="EMBL" id="RKU47963.1"/>
    </source>
</evidence>
<dbReference type="AlphaFoldDB" id="A0A420YJA2"/>